<evidence type="ECO:0000259" key="12">
    <source>
        <dbReference type="PROSITE" id="PS51851"/>
    </source>
</evidence>
<feature type="domain" description="KARI C-terminal knotted" evidence="12">
    <location>
        <begin position="213"/>
        <end position="361"/>
    </location>
</feature>
<feature type="binding site" evidence="9 10">
    <location>
        <position position="282"/>
    </location>
    <ligand>
        <name>substrate</name>
    </ligand>
</feature>
<keyword evidence="8 9" id="KW-0100">Branched-chain amino acid biosynthesis</keyword>
<dbReference type="GO" id="GO:0050661">
    <property type="term" value="F:NADP binding"/>
    <property type="evidence" value="ECO:0007669"/>
    <property type="project" value="InterPro"/>
</dbReference>
<evidence type="ECO:0000256" key="5">
    <source>
        <dbReference type="ARBA" id="ARBA00022723"/>
    </source>
</evidence>
<comment type="catalytic activity">
    <reaction evidence="9">
        <text>(2R,3R)-2,3-dihydroxy-3-methylpentanoate + NADP(+) = (S)-2-ethyl-2-hydroxy-3-oxobutanoate + NADPH + H(+)</text>
        <dbReference type="Rhea" id="RHEA:13493"/>
        <dbReference type="ChEBI" id="CHEBI:15378"/>
        <dbReference type="ChEBI" id="CHEBI:49256"/>
        <dbReference type="ChEBI" id="CHEBI:49258"/>
        <dbReference type="ChEBI" id="CHEBI:57783"/>
        <dbReference type="ChEBI" id="CHEBI:58349"/>
        <dbReference type="EC" id="1.1.1.86"/>
    </reaction>
</comment>
<evidence type="ECO:0000256" key="8">
    <source>
        <dbReference type="ARBA" id="ARBA00023304"/>
    </source>
</evidence>
<evidence type="ECO:0000256" key="3">
    <source>
        <dbReference type="ARBA" id="ARBA00010318"/>
    </source>
</evidence>
<sequence length="363" mass="40010">MPGELFQGYFSCHSILFQMFSKKEHSRKEKMANIYYDADCDLNSLKGKTIAVIGYGSQGHAQAQNMKDSGLKVIIGLKEGSKSVQDAKNAGFEVYSVAEASQKADIIQILAPDTIQADLYKKDIEPNLKKGDALVFSHGFNIHYDFIKPPKEVDVYMVAPKGPGHLVRRVYTEGGGVPCLIAIHQDSSGEAKKRALAHAAGVGGGRAGILETSFREETETDLFGEQVVLCGGLSNLIMAGFETLTEAGYDPEIAYFECLHEVKLITDLIYEGGLARMRFSISDTAEYGDYVSGPRVIDPGVKQRMKEVLNDIQKDKGAKFATNWMAETKAGYPNFKNMRDKNASHPIESVGKKLRSMMKWLSK</sequence>
<dbReference type="FunFam" id="3.40.50.720:FF:000023">
    <property type="entry name" value="Ketol-acid reductoisomerase (NADP(+))"/>
    <property type="match status" value="1"/>
</dbReference>
<dbReference type="GO" id="GO:0004455">
    <property type="term" value="F:ketol-acid reductoisomerase activity"/>
    <property type="evidence" value="ECO:0007669"/>
    <property type="project" value="UniProtKB-UniRule"/>
</dbReference>
<feature type="active site" evidence="9">
    <location>
        <position position="138"/>
    </location>
</feature>
<proteinExistence type="inferred from homology"/>
<reference evidence="13" key="1">
    <citation type="submission" date="2012-10" db="EMBL/GenBank/DDBJ databases">
        <authorList>
            <person name="Harkins D.M."/>
            <person name="Durkin A.S."/>
            <person name="Brinkac L.M."/>
            <person name="Selengut J.D."/>
            <person name="Sanka R."/>
            <person name="DePew J."/>
            <person name="Purushe J."/>
            <person name="Picardeau M."/>
            <person name="Werts C."/>
            <person name="Goarant C."/>
            <person name="Vinetz J.M."/>
            <person name="Sutton G.G."/>
            <person name="Nelson W.C."/>
            <person name="Fouts D.E."/>
        </authorList>
    </citation>
    <scope>NUCLEOTIDE SEQUENCE [LARGE SCALE GENOMIC DNA]</scope>
    <source>
        <strain evidence="13">200802841</strain>
    </source>
</reference>
<dbReference type="InterPro" id="IPR014359">
    <property type="entry name" value="KARI_prok"/>
</dbReference>
<gene>
    <name evidence="9 13" type="primary">ilvC</name>
    <name evidence="13" type="ORF">LEP1GSC131_4079</name>
</gene>
<evidence type="ECO:0000313" key="13">
    <source>
        <dbReference type="EMBL" id="EKO49601.1"/>
    </source>
</evidence>
<dbReference type="GO" id="GO:0009097">
    <property type="term" value="P:isoleucine biosynthetic process"/>
    <property type="evidence" value="ECO:0007669"/>
    <property type="project" value="UniProtKB-UniRule"/>
</dbReference>
<keyword evidence="14" id="KW-1185">Reference proteome</keyword>
<comment type="similarity">
    <text evidence="3 9 10">Belongs to the ketol-acid reductoisomerase family.</text>
</comment>
<comment type="caution">
    <text evidence="13">The sequence shown here is derived from an EMBL/GenBank/DDBJ whole genome shotgun (WGS) entry which is preliminary data.</text>
</comment>
<protein>
    <recommendedName>
        <fullName evidence="9">Ketol-acid reductoisomerase (NADP(+))</fullName>
        <shortName evidence="9">KARI</shortName>
        <ecNumber evidence="9">1.1.1.86</ecNumber>
    </recommendedName>
    <alternativeName>
        <fullName evidence="9">Acetohydroxy-acid isomeroreductase</fullName>
        <shortName evidence="9">AHIR</shortName>
    </alternativeName>
    <alternativeName>
        <fullName evidence="9">Alpha-keto-beta-hydroxylacyl reductoisomerase</fullName>
    </alternativeName>
</protein>
<feature type="binding site" evidence="9">
    <location>
        <position position="81"/>
    </location>
    <ligand>
        <name>NADP(+)</name>
        <dbReference type="ChEBI" id="CHEBI:58349"/>
    </ligand>
</feature>
<evidence type="ECO:0000259" key="11">
    <source>
        <dbReference type="PROSITE" id="PS51850"/>
    </source>
</evidence>
<dbReference type="EC" id="1.1.1.86" evidence="9"/>
<dbReference type="PROSITE" id="PS51850">
    <property type="entry name" value="KARI_N"/>
    <property type="match status" value="1"/>
</dbReference>
<dbReference type="NCBIfam" id="NF009940">
    <property type="entry name" value="PRK13403.1"/>
    <property type="match status" value="1"/>
</dbReference>
<feature type="binding site" evidence="9">
    <location>
        <position position="78"/>
    </location>
    <ligand>
        <name>NADP(+)</name>
        <dbReference type="ChEBI" id="CHEBI:58349"/>
    </ligand>
</feature>
<dbReference type="Pfam" id="PF01450">
    <property type="entry name" value="KARI_C"/>
    <property type="match status" value="1"/>
</dbReference>
<dbReference type="GO" id="GO:0016853">
    <property type="term" value="F:isomerase activity"/>
    <property type="evidence" value="ECO:0007669"/>
    <property type="project" value="UniProtKB-KW"/>
</dbReference>
<feature type="binding site" evidence="9 10">
    <location>
        <position position="221"/>
    </location>
    <ligand>
        <name>Mg(2+)</name>
        <dbReference type="ChEBI" id="CHEBI:18420"/>
        <label>1</label>
    </ligand>
</feature>
<evidence type="ECO:0000256" key="9">
    <source>
        <dbReference type="HAMAP-Rule" id="MF_00435"/>
    </source>
</evidence>
<comment type="pathway">
    <text evidence="2 9">Amino-acid biosynthesis; L-isoleucine biosynthesis; L-isoleucine from 2-oxobutanoate: step 2/4.</text>
</comment>
<dbReference type="PANTHER" id="PTHR21371">
    <property type="entry name" value="KETOL-ACID REDUCTOISOMERASE, MITOCHONDRIAL"/>
    <property type="match status" value="1"/>
</dbReference>
<accession>A0A828XRE6</accession>
<dbReference type="NCBIfam" id="NF004017">
    <property type="entry name" value="PRK05479.1"/>
    <property type="match status" value="1"/>
</dbReference>
<dbReference type="AlphaFoldDB" id="A0A828XRE6"/>
<feature type="binding site" evidence="9">
    <location>
        <begin position="55"/>
        <end position="58"/>
    </location>
    <ligand>
        <name>NADP(+)</name>
        <dbReference type="ChEBI" id="CHEBI:58349"/>
    </ligand>
</feature>
<comment type="function">
    <text evidence="9">Involved in the biosynthesis of branched-chain amino acids (BCAA). Catalyzes an alkyl-migration followed by a ketol-acid reduction of (S)-2-acetolactate (S2AL) to yield (R)-2,3-dihydroxy-isovalerate. In the isomerase reaction, S2AL is rearranged via a Mg-dependent methyl migration to produce 3-hydroxy-3-methyl-2-ketobutyrate (HMKB). In the reductase reaction, this 2-ketoacid undergoes a metal-dependent reduction by NADPH to yield (R)-2,3-dihydroxy-isovalerate.</text>
</comment>
<dbReference type="SUPFAM" id="SSF51735">
    <property type="entry name" value="NAD(P)-binding Rossmann-fold domains"/>
    <property type="match status" value="1"/>
</dbReference>
<evidence type="ECO:0000256" key="10">
    <source>
        <dbReference type="PROSITE-ProRule" id="PRU01198"/>
    </source>
</evidence>
<keyword evidence="9" id="KW-0521">NADP</keyword>
<feature type="binding site" evidence="9">
    <location>
        <position position="164"/>
    </location>
    <ligand>
        <name>NADP(+)</name>
        <dbReference type="ChEBI" id="CHEBI:58349"/>
    </ligand>
</feature>
<dbReference type="PROSITE" id="PS51851">
    <property type="entry name" value="KARI_C"/>
    <property type="match status" value="1"/>
</dbReference>
<dbReference type="PANTHER" id="PTHR21371:SF1">
    <property type="entry name" value="KETOL-ACID REDUCTOISOMERASE, MITOCHONDRIAL"/>
    <property type="match status" value="1"/>
</dbReference>
<dbReference type="HAMAP" id="MF_00435">
    <property type="entry name" value="IlvC"/>
    <property type="match status" value="1"/>
</dbReference>
<dbReference type="PIRSF" id="PIRSF000116">
    <property type="entry name" value="IlvC_gammaproteo"/>
    <property type="match status" value="1"/>
</dbReference>
<dbReference type="InterPro" id="IPR013116">
    <property type="entry name" value="KARI_N"/>
</dbReference>
<dbReference type="Gene3D" id="6.10.240.10">
    <property type="match status" value="1"/>
</dbReference>
<dbReference type="Proteomes" id="UP000006339">
    <property type="component" value="Unassembled WGS sequence"/>
</dbReference>
<feature type="binding site" evidence="9">
    <location>
        <position position="83"/>
    </location>
    <ligand>
        <name>NADP(+)</name>
        <dbReference type="ChEBI" id="CHEBI:58349"/>
    </ligand>
</feature>
<dbReference type="EMBL" id="AKWH02000079">
    <property type="protein sequence ID" value="EKO49601.1"/>
    <property type="molecule type" value="Genomic_DNA"/>
</dbReference>
<dbReference type="GO" id="GO:0009099">
    <property type="term" value="P:L-valine biosynthetic process"/>
    <property type="evidence" value="ECO:0007669"/>
    <property type="project" value="UniProtKB-UniRule"/>
</dbReference>
<dbReference type="UniPathway" id="UPA00049">
    <property type="reaction ID" value="UER00060"/>
</dbReference>
<feature type="binding site" evidence="9 10">
    <location>
        <position position="221"/>
    </location>
    <ligand>
        <name>Mg(2+)</name>
        <dbReference type="ChEBI" id="CHEBI:18420"/>
        <label>2</label>
    </ligand>
</feature>
<dbReference type="InterPro" id="IPR008927">
    <property type="entry name" value="6-PGluconate_DH-like_C_sf"/>
</dbReference>
<comment type="cofactor">
    <cofactor evidence="9">
        <name>Mg(2+)</name>
        <dbReference type="ChEBI" id="CHEBI:18420"/>
    </cofactor>
    <text evidence="9">Binds 2 magnesium ions per subunit.</text>
</comment>
<feature type="domain" description="KARI N-terminal Rossmann" evidence="11">
    <location>
        <begin position="32"/>
        <end position="212"/>
    </location>
</feature>
<evidence type="ECO:0000256" key="6">
    <source>
        <dbReference type="ARBA" id="ARBA00022842"/>
    </source>
</evidence>
<dbReference type="InterPro" id="IPR000506">
    <property type="entry name" value="KARI_C"/>
</dbReference>
<evidence type="ECO:0000256" key="7">
    <source>
        <dbReference type="ARBA" id="ARBA00023002"/>
    </source>
</evidence>
<dbReference type="GO" id="GO:0005829">
    <property type="term" value="C:cytosol"/>
    <property type="evidence" value="ECO:0007669"/>
    <property type="project" value="TreeGrafter"/>
</dbReference>
<keyword evidence="6 9" id="KW-0460">Magnesium</keyword>
<evidence type="ECO:0000256" key="4">
    <source>
        <dbReference type="ARBA" id="ARBA00022605"/>
    </source>
</evidence>
<comment type="caution">
    <text evidence="9">Lacks conserved residue(s) required for the propagation of feature annotation.</text>
</comment>
<dbReference type="NCBIfam" id="TIGR00465">
    <property type="entry name" value="ilvC"/>
    <property type="match status" value="1"/>
</dbReference>
<evidence type="ECO:0000256" key="1">
    <source>
        <dbReference type="ARBA" id="ARBA00004864"/>
    </source>
</evidence>
<feature type="binding site" evidence="9 10">
    <location>
        <position position="225"/>
    </location>
    <ligand>
        <name>Mg(2+)</name>
        <dbReference type="ChEBI" id="CHEBI:18420"/>
        <label>1</label>
    </ligand>
</feature>
<comment type="catalytic activity">
    <reaction evidence="9">
        <text>(2R)-2,3-dihydroxy-3-methylbutanoate + NADP(+) = (2S)-2-acetolactate + NADPH + H(+)</text>
        <dbReference type="Rhea" id="RHEA:22068"/>
        <dbReference type="ChEBI" id="CHEBI:15378"/>
        <dbReference type="ChEBI" id="CHEBI:49072"/>
        <dbReference type="ChEBI" id="CHEBI:57783"/>
        <dbReference type="ChEBI" id="CHEBI:58349"/>
        <dbReference type="ChEBI" id="CHEBI:58476"/>
        <dbReference type="EC" id="1.1.1.86"/>
    </reaction>
</comment>
<dbReference type="SUPFAM" id="SSF48179">
    <property type="entry name" value="6-phosphogluconate dehydrogenase C-terminal domain-like"/>
    <property type="match status" value="1"/>
</dbReference>
<keyword evidence="5 9" id="KW-0479">Metal-binding</keyword>
<evidence type="ECO:0000256" key="2">
    <source>
        <dbReference type="ARBA" id="ARBA00004885"/>
    </source>
</evidence>
<comment type="pathway">
    <text evidence="1 9">Amino-acid biosynthesis; L-valine biosynthesis; L-valine from pyruvate: step 2/4.</text>
</comment>
<dbReference type="InterPro" id="IPR036291">
    <property type="entry name" value="NAD(P)-bd_dom_sf"/>
</dbReference>
<organism evidence="13 14">
    <name type="scientific">Leptospira kirschneri str. 200802841</name>
    <dbReference type="NCBI Taxonomy" id="1193047"/>
    <lineage>
        <taxon>Bacteria</taxon>
        <taxon>Pseudomonadati</taxon>
        <taxon>Spirochaetota</taxon>
        <taxon>Spirochaetia</taxon>
        <taxon>Leptospirales</taxon>
        <taxon>Leptospiraceae</taxon>
        <taxon>Leptospira</taxon>
    </lineage>
</organism>
<dbReference type="Gene3D" id="3.40.50.720">
    <property type="entry name" value="NAD(P)-binding Rossmann-like Domain"/>
    <property type="match status" value="1"/>
</dbReference>
<keyword evidence="4 9" id="KW-0028">Amino-acid biosynthesis</keyword>
<keyword evidence="7 9" id="KW-0560">Oxidoreductase</keyword>
<dbReference type="Pfam" id="PF07991">
    <property type="entry name" value="KARI_N"/>
    <property type="match status" value="1"/>
</dbReference>
<feature type="binding site" evidence="9 10">
    <location>
        <position position="257"/>
    </location>
    <ligand>
        <name>Mg(2+)</name>
        <dbReference type="ChEBI" id="CHEBI:18420"/>
        <label>2</label>
    </ligand>
</feature>
<dbReference type="GO" id="GO:0000287">
    <property type="term" value="F:magnesium ion binding"/>
    <property type="evidence" value="ECO:0007669"/>
    <property type="project" value="UniProtKB-UniRule"/>
</dbReference>
<name>A0A828XRE6_9LEPT</name>
<dbReference type="UniPathway" id="UPA00047">
    <property type="reaction ID" value="UER00056"/>
</dbReference>
<evidence type="ECO:0000313" key="14">
    <source>
        <dbReference type="Proteomes" id="UP000006339"/>
    </source>
</evidence>
<dbReference type="InterPro" id="IPR013023">
    <property type="entry name" value="KARI"/>
</dbReference>
<feature type="binding site" evidence="9 10">
    <location>
        <position position="261"/>
    </location>
    <ligand>
        <name>Mg(2+)</name>
        <dbReference type="ChEBI" id="CHEBI:18420"/>
        <label>2</label>
    </ligand>
</feature>